<accession>A0A3T1CXY8</accession>
<sequence>MFKNKVSFTIVSILLVFAIVLSGCTKETSPKKALQESLSKSADLKSYSFKGQMKIEDFNFPDEEMEAGEAAYILNLFKSAELSWTGAYRADPMMTEINLQFALQGDLAVTFKIPIIITAEKVWVKVPNIPMLPIPEEITGKFIEFDLKKLEEMAGEKLPTMDVSKSQKFVKEITDIVFKHIEEEKYLSSVKVKEAGLPADVVDVKQVVQLHLDQSQIEPLFTTIVDKIAPEVLDLLSKNKEYLELTQLKQEDLDDAKKALAEVKDGEIAEGFAEIKKELKKLDFKVNYGFDKKNYPVYTDASFSMAIESEEATGSFGFKVVSQLSDINKEVKFEGEPKGDNVISMEQLLEQMGGMFGGESFDDSL</sequence>
<evidence type="ECO:0000313" key="1">
    <source>
        <dbReference type="EMBL" id="BBI30703.1"/>
    </source>
</evidence>
<evidence type="ECO:0000313" key="2">
    <source>
        <dbReference type="Proteomes" id="UP000289856"/>
    </source>
</evidence>
<dbReference type="AlphaFoldDB" id="A0A3T1CXY8"/>
<dbReference type="KEGG" id="cohn:KCTCHS21_01020"/>
<dbReference type="RefSeq" id="WP_130604643.1">
    <property type="nucleotide sequence ID" value="NZ_AP019400.1"/>
</dbReference>
<proteinExistence type="predicted"/>
<evidence type="ECO:0008006" key="3">
    <source>
        <dbReference type="Google" id="ProtNLM"/>
    </source>
</evidence>
<protein>
    <recommendedName>
        <fullName evidence="3">Lipoprotein</fullName>
    </recommendedName>
</protein>
<dbReference type="EMBL" id="AP019400">
    <property type="protein sequence ID" value="BBI30703.1"/>
    <property type="molecule type" value="Genomic_DNA"/>
</dbReference>
<gene>
    <name evidence="1" type="ORF">KCTCHS21_01020</name>
</gene>
<keyword evidence="2" id="KW-1185">Reference proteome</keyword>
<dbReference type="PROSITE" id="PS51257">
    <property type="entry name" value="PROKAR_LIPOPROTEIN"/>
    <property type="match status" value="1"/>
</dbReference>
<dbReference type="Proteomes" id="UP000289856">
    <property type="component" value="Chromosome"/>
</dbReference>
<name>A0A3T1CXY8_9BACL</name>
<organism evidence="1 2">
    <name type="scientific">Cohnella abietis</name>
    <dbReference type="NCBI Taxonomy" id="2507935"/>
    <lineage>
        <taxon>Bacteria</taxon>
        <taxon>Bacillati</taxon>
        <taxon>Bacillota</taxon>
        <taxon>Bacilli</taxon>
        <taxon>Bacillales</taxon>
        <taxon>Paenibacillaceae</taxon>
        <taxon>Cohnella</taxon>
    </lineage>
</organism>
<dbReference type="OrthoDB" id="2657915at2"/>
<reference evidence="1 2" key="1">
    <citation type="submission" date="2019-01" db="EMBL/GenBank/DDBJ databases">
        <title>Complete genome sequence of Cohnella hallensis HS21 isolated from Korean fir (Abies koreana) rhizospheric soil.</title>
        <authorList>
            <person name="Jiang L."/>
            <person name="Kang S.W."/>
            <person name="Kim S."/>
            <person name="Jung J."/>
            <person name="Kim C.Y."/>
            <person name="Kim D.H."/>
            <person name="Kim S.W."/>
            <person name="Lee J."/>
        </authorList>
    </citation>
    <scope>NUCLEOTIDE SEQUENCE [LARGE SCALE GENOMIC DNA]</scope>
    <source>
        <strain evidence="1 2">HS21</strain>
    </source>
</reference>